<feature type="compositionally biased region" description="Polar residues" evidence="1">
    <location>
        <begin position="36"/>
        <end position="75"/>
    </location>
</feature>
<keyword evidence="2" id="KW-0812">Transmembrane</keyword>
<gene>
    <name evidence="3" type="ORF">TCON_0698</name>
</gene>
<feature type="region of interest" description="Disordered" evidence="1">
    <location>
        <begin position="1"/>
        <end position="131"/>
    </location>
</feature>
<reference evidence="3 4" key="1">
    <citation type="submission" date="2019-01" db="EMBL/GenBank/DDBJ databases">
        <title>Genomes sequencing and comparative genomics of infectious freshwater microsporidia, Cucumispora dikerogammari and Thelohania contejeani.</title>
        <authorList>
            <person name="Cormier A."/>
            <person name="Giraud I."/>
            <person name="Wattier R."/>
            <person name="Teixeira M."/>
            <person name="Grandjean F."/>
            <person name="Rigaud T."/>
            <person name="Cordaux R."/>
        </authorList>
    </citation>
    <scope>NUCLEOTIDE SEQUENCE [LARGE SCALE GENOMIC DNA]</scope>
    <source>
        <strain evidence="3">T1</strain>
        <tissue evidence="3">Spores</tissue>
    </source>
</reference>
<evidence type="ECO:0000313" key="3">
    <source>
        <dbReference type="EMBL" id="KAF7684104.1"/>
    </source>
</evidence>
<dbReference type="EMBL" id="SBIQ01000029">
    <property type="protein sequence ID" value="KAF7684104.1"/>
    <property type="molecule type" value="Genomic_DNA"/>
</dbReference>
<name>A0ABQ7I167_9MICR</name>
<feature type="transmembrane region" description="Helical" evidence="2">
    <location>
        <begin position="548"/>
        <end position="571"/>
    </location>
</feature>
<feature type="transmembrane region" description="Helical" evidence="2">
    <location>
        <begin position="481"/>
        <end position="507"/>
    </location>
</feature>
<proteinExistence type="predicted"/>
<feature type="transmembrane region" description="Helical" evidence="2">
    <location>
        <begin position="421"/>
        <end position="443"/>
    </location>
</feature>
<feature type="transmembrane region" description="Helical" evidence="2">
    <location>
        <begin position="205"/>
        <end position="225"/>
    </location>
</feature>
<dbReference type="PANTHER" id="PTHR43310">
    <property type="entry name" value="SULFATE TRANSPORTER YBAR-RELATED"/>
    <property type="match status" value="1"/>
</dbReference>
<comment type="caution">
    <text evidence="3">The sequence shown here is derived from an EMBL/GenBank/DDBJ whole genome shotgun (WGS) entry which is preliminary data.</text>
</comment>
<feature type="transmembrane region" description="Helical" evidence="2">
    <location>
        <begin position="329"/>
        <end position="348"/>
    </location>
</feature>
<evidence type="ECO:0000256" key="1">
    <source>
        <dbReference type="SAM" id="MobiDB-lite"/>
    </source>
</evidence>
<feature type="transmembrane region" description="Helical" evidence="2">
    <location>
        <begin position="513"/>
        <end position="536"/>
    </location>
</feature>
<dbReference type="InterPro" id="IPR052706">
    <property type="entry name" value="Membrane-Transporter-like"/>
</dbReference>
<feature type="transmembrane region" description="Helical" evidence="2">
    <location>
        <begin position="269"/>
        <end position="295"/>
    </location>
</feature>
<feature type="compositionally biased region" description="Basic and acidic residues" evidence="1">
    <location>
        <begin position="14"/>
        <end position="34"/>
    </location>
</feature>
<protein>
    <recommendedName>
        <fullName evidence="5">Sulfate transporter</fullName>
    </recommendedName>
</protein>
<keyword evidence="2" id="KW-0472">Membrane</keyword>
<feature type="compositionally biased region" description="Polar residues" evidence="1">
    <location>
        <begin position="1"/>
        <end position="13"/>
    </location>
</feature>
<evidence type="ECO:0000256" key="2">
    <source>
        <dbReference type="SAM" id="Phobius"/>
    </source>
</evidence>
<evidence type="ECO:0000313" key="4">
    <source>
        <dbReference type="Proteomes" id="UP001516464"/>
    </source>
</evidence>
<evidence type="ECO:0008006" key="5">
    <source>
        <dbReference type="Google" id="ProtNLM"/>
    </source>
</evidence>
<feature type="transmembrane region" description="Helical" evidence="2">
    <location>
        <begin position="355"/>
        <end position="376"/>
    </location>
</feature>
<accession>A0ABQ7I167</accession>
<feature type="transmembrane region" description="Helical" evidence="2">
    <location>
        <begin position="171"/>
        <end position="193"/>
    </location>
</feature>
<dbReference type="PANTHER" id="PTHR43310:SF4">
    <property type="entry name" value="AFR304WP"/>
    <property type="match status" value="1"/>
</dbReference>
<organism evidence="3 4">
    <name type="scientific">Astathelohania contejeani</name>
    <dbReference type="NCBI Taxonomy" id="164912"/>
    <lineage>
        <taxon>Eukaryota</taxon>
        <taxon>Fungi</taxon>
        <taxon>Fungi incertae sedis</taxon>
        <taxon>Microsporidia</taxon>
        <taxon>Astathelohaniidae</taxon>
        <taxon>Astathelohania</taxon>
    </lineage>
</organism>
<keyword evidence="2" id="KW-1133">Transmembrane helix</keyword>
<dbReference type="Proteomes" id="UP001516464">
    <property type="component" value="Unassembled WGS sequence"/>
</dbReference>
<keyword evidence="4" id="KW-1185">Reference proteome</keyword>
<sequence>MDNEKFLNNSNVDETGKNEKEKHADSSSSEHKVSSDNIITDQQNENCSEFSFSDESNLSDKNNASTEISDIQNAQEYEISEEENNDQDEKSNGSSEHIDNEDEEKIDIHNSNDIDNENEDESNPKDIDAISDDTMMKITDSIAKNEIIIPEQRSTNYESERKKSVTPLKRILNVIISNGLFIIIIMLMTMSYGSNMFLKMEGHDLRGVGMALYLYATIASQLIFSVSTNFKAGVVAIVASEILPLINEIQKASMDIVGNDVNAVVTNTIFSMFIAIFLYSIIIFLLGTFGGSILLKSFPRPAMFGVLGCIGMRQIQASLDMVIASESNIIRLILLFCIIIGIFLIQYFCRKKKLVIIPIFILSCTIWIQLALRFIFKKSGNDLIAEKWIESAISDNLSPMLILQYIDISKLNWKIVNSCKFNILTVTLLCIISSALNLPAYFWEMNMHTQMPRAIISQSLSNTLTSLIGMPTQLYSSYSAIFNYCGGVGKLESISLGILLILISYFGKLLKHYIPIIILAAIPMIHGSTFIVNSLYQPFRSINRLEYLIIASTLLVSDMFGYIWGFLYGLLTCSSVMLIDYSAENEMLSRTKENIKQDRKTYLEPLEDEGIIQVIDIDYILFYGSLDRFFKSASNLDIKKIIVFDFCLCFSIDLAANAAIRQLFNILHKDGYKIMCIGKPKNFMALYLDKSFASRFKMIDGYHTLHDDISCLRI</sequence>